<comment type="caution">
    <text evidence="8">The sequence shown here is derived from an EMBL/GenBank/DDBJ whole genome shotgun (WGS) entry which is preliminary data.</text>
</comment>
<keyword evidence="5" id="KW-0234">DNA repair</keyword>
<dbReference type="GO" id="GO:0006310">
    <property type="term" value="P:DNA recombination"/>
    <property type="evidence" value="ECO:0007669"/>
    <property type="project" value="InterPro"/>
</dbReference>
<dbReference type="GO" id="GO:0003910">
    <property type="term" value="F:DNA ligase (ATP) activity"/>
    <property type="evidence" value="ECO:0007669"/>
    <property type="project" value="UniProtKB-EC"/>
</dbReference>
<keyword evidence="4" id="KW-0227">DNA damage</keyword>
<gene>
    <name evidence="8" type="ORF">CN553_12100</name>
</gene>
<keyword evidence="2" id="KW-0436">Ligase</keyword>
<organism evidence="8 9">
    <name type="scientific">Bacillus cereus</name>
    <dbReference type="NCBI Taxonomy" id="1396"/>
    <lineage>
        <taxon>Bacteria</taxon>
        <taxon>Bacillati</taxon>
        <taxon>Bacillota</taxon>
        <taxon>Bacilli</taxon>
        <taxon>Bacillales</taxon>
        <taxon>Bacillaceae</taxon>
        <taxon>Bacillus</taxon>
        <taxon>Bacillus cereus group</taxon>
    </lineage>
</organism>
<dbReference type="SUPFAM" id="SSF56091">
    <property type="entry name" value="DNA ligase/mRNA capping enzyme, catalytic domain"/>
    <property type="match status" value="1"/>
</dbReference>
<dbReference type="InterPro" id="IPR050326">
    <property type="entry name" value="NAD_dep_DNA_ligaseB"/>
</dbReference>
<dbReference type="Gene3D" id="3.30.470.30">
    <property type="entry name" value="DNA ligase/mRNA capping enzyme"/>
    <property type="match status" value="1"/>
</dbReference>
<protein>
    <recommendedName>
        <fullName evidence="7">ATP-dependent DNA ligase family profile domain-containing protein</fullName>
    </recommendedName>
</protein>
<dbReference type="SUPFAM" id="SSF50249">
    <property type="entry name" value="Nucleic acid-binding proteins"/>
    <property type="match status" value="1"/>
</dbReference>
<dbReference type="RefSeq" id="WP_098126386.1">
    <property type="nucleotide sequence ID" value="NZ_NUAN01000071.1"/>
</dbReference>
<comment type="catalytic activity">
    <reaction evidence="6">
        <text>ATP + (deoxyribonucleotide)n-3'-hydroxyl + 5'-phospho-(deoxyribonucleotide)m = (deoxyribonucleotide)n+m + AMP + diphosphate.</text>
        <dbReference type="EC" id="6.5.1.1"/>
    </reaction>
</comment>
<proteinExistence type="predicted"/>
<evidence type="ECO:0000313" key="8">
    <source>
        <dbReference type="EMBL" id="PEN97786.1"/>
    </source>
</evidence>
<dbReference type="GO" id="GO:0006281">
    <property type="term" value="P:DNA repair"/>
    <property type="evidence" value="ECO:0007669"/>
    <property type="project" value="UniProtKB-KW"/>
</dbReference>
<evidence type="ECO:0000256" key="4">
    <source>
        <dbReference type="ARBA" id="ARBA00022763"/>
    </source>
</evidence>
<accession>A0A9X6YMH0</accession>
<evidence type="ECO:0000256" key="3">
    <source>
        <dbReference type="ARBA" id="ARBA00022705"/>
    </source>
</evidence>
<dbReference type="AlphaFoldDB" id="A0A9X6YMH0"/>
<comment type="cofactor">
    <cofactor evidence="1">
        <name>a divalent metal cation</name>
        <dbReference type="ChEBI" id="CHEBI:60240"/>
    </cofactor>
</comment>
<dbReference type="GO" id="GO:0006260">
    <property type="term" value="P:DNA replication"/>
    <property type="evidence" value="ECO:0007669"/>
    <property type="project" value="UniProtKB-KW"/>
</dbReference>
<keyword evidence="3" id="KW-0235">DNA replication</keyword>
<dbReference type="PANTHER" id="PTHR47810:SF1">
    <property type="entry name" value="DNA LIGASE B"/>
    <property type="match status" value="1"/>
</dbReference>
<dbReference type="EMBL" id="NUAN01000071">
    <property type="protein sequence ID" value="PEN97786.1"/>
    <property type="molecule type" value="Genomic_DNA"/>
</dbReference>
<dbReference type="InterPro" id="IPR012340">
    <property type="entry name" value="NA-bd_OB-fold"/>
</dbReference>
<name>A0A9X6YMH0_BACCE</name>
<dbReference type="InterPro" id="IPR012310">
    <property type="entry name" value="DNA_ligase_ATP-dep_cent"/>
</dbReference>
<dbReference type="Gene3D" id="2.40.50.140">
    <property type="entry name" value="Nucleic acid-binding proteins"/>
    <property type="match status" value="1"/>
</dbReference>
<evidence type="ECO:0000256" key="2">
    <source>
        <dbReference type="ARBA" id="ARBA00022598"/>
    </source>
</evidence>
<evidence type="ECO:0000256" key="6">
    <source>
        <dbReference type="ARBA" id="ARBA00034003"/>
    </source>
</evidence>
<evidence type="ECO:0000259" key="7">
    <source>
        <dbReference type="Pfam" id="PF01068"/>
    </source>
</evidence>
<evidence type="ECO:0000256" key="5">
    <source>
        <dbReference type="ARBA" id="ARBA00023204"/>
    </source>
</evidence>
<dbReference type="Pfam" id="PF01068">
    <property type="entry name" value="DNA_ligase_A_M"/>
    <property type="match status" value="1"/>
</dbReference>
<dbReference type="GO" id="GO:0005524">
    <property type="term" value="F:ATP binding"/>
    <property type="evidence" value="ECO:0007669"/>
    <property type="project" value="InterPro"/>
</dbReference>
<reference evidence="8 9" key="1">
    <citation type="submission" date="2017-09" db="EMBL/GenBank/DDBJ databases">
        <title>Large-scale bioinformatics analysis of Bacillus genomes uncovers conserved roles of natural products in bacterial physiology.</title>
        <authorList>
            <consortium name="Agbiome Team Llc"/>
            <person name="Bleich R.M."/>
            <person name="Kirk G.J."/>
            <person name="Santa Maria K.C."/>
            <person name="Allen S.E."/>
            <person name="Farag S."/>
            <person name="Shank E.A."/>
            <person name="Bowers A."/>
        </authorList>
    </citation>
    <scope>NUCLEOTIDE SEQUENCE [LARGE SCALE GENOMIC DNA]</scope>
    <source>
        <strain evidence="8 9">AFS027647</strain>
    </source>
</reference>
<feature type="domain" description="ATP-dependent DNA ligase family profile" evidence="7">
    <location>
        <begin position="160"/>
        <end position="351"/>
    </location>
</feature>
<dbReference type="Proteomes" id="UP000220691">
    <property type="component" value="Unassembled WGS sequence"/>
</dbReference>
<evidence type="ECO:0000256" key="1">
    <source>
        <dbReference type="ARBA" id="ARBA00001968"/>
    </source>
</evidence>
<dbReference type="PANTHER" id="PTHR47810">
    <property type="entry name" value="DNA LIGASE"/>
    <property type="match status" value="1"/>
</dbReference>
<sequence length="448" mass="51787">MLEVVSILNEIGSTTKKKEKEEILSRNRGNQLLRDILYFIYNPYIKTNIAQKKLSKEVKRDDAITFYPTNLSVYDFMKRLEEGSGRDDDIAFAQYFIENSPEGFRWLLEAMAIKNLKIGITGVTINKAFEETFIPQFDIMLADKWIDVLNKTNKKTGEKTTKIIENWKLFIGKRVIATRKLDGNRCVVFNKEDGVKIYSREGHPMIGFIEIEEAFKQFPVGQVYDGELLAINEEGLNSHDLYKKTSKIVKRKGNKVGLEFHGFDVLPIEKFNEGGFEIECEKRKSVLKTLIERENHPLVKNVDILYVGEFDKELLEELAEREKENGEEGIMVQLAEAPYECKRTKKILKVKAFESADIRCIDIYEGKEASTKNKLGGLVLDFKGFPVNVGGGYSQLEREEYWKNPKLVLGKIIEIKYFEEFVEEDGSLDLRFATFKTVREDKTEPSYY</sequence>
<evidence type="ECO:0000313" key="9">
    <source>
        <dbReference type="Proteomes" id="UP000220691"/>
    </source>
</evidence>